<evidence type="ECO:0000313" key="1">
    <source>
        <dbReference type="EMBL" id="AFP84689.1"/>
    </source>
</evidence>
<keyword evidence="2" id="KW-1185">Reference proteome</keyword>
<dbReference type="EMBL" id="CP003546">
    <property type="protein sequence ID" value="AFP84689.1"/>
    <property type="molecule type" value="Genomic_DNA"/>
</dbReference>
<dbReference type="Proteomes" id="UP000003936">
    <property type="component" value="Chromosome"/>
</dbReference>
<dbReference type="AlphaFoldDB" id="J3Z385"/>
<protein>
    <submittedName>
        <fullName evidence="1">Uncharacterized protein</fullName>
    </submittedName>
</protein>
<gene>
    <name evidence="1" type="ORF">A359_02930</name>
</gene>
<organism evidence="1 2">
    <name type="scientific">secondary endosymbiont of Ctenarytaina eucalypti</name>
    <dbReference type="NCBI Taxonomy" id="1199245"/>
    <lineage>
        <taxon>Bacteria</taxon>
        <taxon>Pseudomonadati</taxon>
        <taxon>Pseudomonadota</taxon>
        <taxon>Gammaproteobacteria</taxon>
        <taxon>Enterobacterales</taxon>
        <taxon>Enterobacteriaceae</taxon>
        <taxon>aphid secondary symbionts</taxon>
    </lineage>
</organism>
<proteinExistence type="predicted"/>
<sequence length="81" mass="9025">MPSVIHRKRSSDVHNAEDTSTFLCAVQRPLRYGLSSLAKKSLSLAQGYFECLAFDGYASPPKILKLISQVKRNSLPEKRSS</sequence>
<name>J3Z385_9ENTR</name>
<accession>J3Z385</accession>
<dbReference type="HOGENOM" id="CLU_2571895_0_0_6"/>
<evidence type="ECO:0000313" key="2">
    <source>
        <dbReference type="Proteomes" id="UP000003936"/>
    </source>
</evidence>
<dbReference type="KEGG" id="sect:A359_02930"/>
<reference evidence="1 2" key="1">
    <citation type="journal article" date="2012" name="Mol. Biol. Evol.">
        <title>Genome reduction and co-evolution between the primary and secondary bacterial symbionts of psyllids.</title>
        <authorList>
            <person name="Sloan D.B."/>
            <person name="Moran N.A."/>
        </authorList>
    </citation>
    <scope>NUCLEOTIDE SEQUENCE [LARGE SCALE GENOMIC DNA]</scope>
    <source>
        <strain evidence="1">Ceuc_S</strain>
    </source>
</reference>